<dbReference type="InterPro" id="IPR022791">
    <property type="entry name" value="L-PG_synthase/AglD"/>
</dbReference>
<feature type="transmembrane region" description="Helical" evidence="6">
    <location>
        <begin position="7"/>
        <end position="26"/>
    </location>
</feature>
<gene>
    <name evidence="6" type="primary">mprF</name>
    <name evidence="7" type="ORF">EDD78_101400</name>
</gene>
<evidence type="ECO:0000256" key="2">
    <source>
        <dbReference type="ARBA" id="ARBA00022475"/>
    </source>
</evidence>
<protein>
    <recommendedName>
        <fullName evidence="6">Phosphatidylglycerol lysyltransferase</fullName>
        <ecNumber evidence="6">2.3.2.3</ecNumber>
    </recommendedName>
    <alternativeName>
        <fullName evidence="6">Lysylphosphatidylglycerol synthase</fullName>
    </alternativeName>
</protein>
<keyword evidence="8" id="KW-1185">Reference proteome</keyword>
<feature type="transmembrane region" description="Helical" evidence="6">
    <location>
        <begin position="315"/>
        <end position="331"/>
    </location>
</feature>
<keyword evidence="2" id="KW-1003">Cell membrane</keyword>
<dbReference type="PANTHER" id="PTHR37693">
    <property type="entry name" value="PHOSPHATIDYLGLYCEROL LYSYLTRANSFERASE"/>
    <property type="match status" value="1"/>
</dbReference>
<dbReference type="GO" id="GO:0046677">
    <property type="term" value="P:response to antibiotic"/>
    <property type="evidence" value="ECO:0007669"/>
    <property type="project" value="UniProtKB-KW"/>
</dbReference>
<feature type="transmembrane region" description="Helical" evidence="6">
    <location>
        <begin position="38"/>
        <end position="57"/>
    </location>
</feature>
<accession>A0A9X8UMA4</accession>
<feature type="transmembrane region" description="Helical" evidence="6">
    <location>
        <begin position="261"/>
        <end position="279"/>
    </location>
</feature>
<dbReference type="Pfam" id="PF03706">
    <property type="entry name" value="LPG_synthase_TM"/>
    <property type="match status" value="1"/>
</dbReference>
<organism evidence="7 8">
    <name type="scientific">Harryflintia acetispora</name>
    <dbReference type="NCBI Taxonomy" id="1849041"/>
    <lineage>
        <taxon>Bacteria</taxon>
        <taxon>Bacillati</taxon>
        <taxon>Bacillota</taxon>
        <taxon>Clostridia</taxon>
        <taxon>Eubacteriales</taxon>
        <taxon>Oscillospiraceae</taxon>
        <taxon>Harryflintia</taxon>
    </lineage>
</organism>
<evidence type="ECO:0000313" key="7">
    <source>
        <dbReference type="EMBL" id="TCL45417.1"/>
    </source>
</evidence>
<dbReference type="EMBL" id="SLUK01000001">
    <property type="protein sequence ID" value="TCL45417.1"/>
    <property type="molecule type" value="Genomic_DNA"/>
</dbReference>
<dbReference type="GO" id="GO:0005886">
    <property type="term" value="C:plasma membrane"/>
    <property type="evidence" value="ECO:0007669"/>
    <property type="project" value="UniProtKB-SubCell"/>
</dbReference>
<reference evidence="7 8" key="1">
    <citation type="submission" date="2019-03" db="EMBL/GenBank/DDBJ databases">
        <title>Genomic Encyclopedia of Type Strains, Phase IV (KMG-IV): sequencing the most valuable type-strain genomes for metagenomic binning, comparative biology and taxonomic classification.</title>
        <authorList>
            <person name="Goeker M."/>
        </authorList>
    </citation>
    <scope>NUCLEOTIDE SEQUENCE [LARGE SCALE GENOMIC DNA]</scope>
    <source>
        <strain evidence="7 8">DSM 100433</strain>
    </source>
</reference>
<name>A0A9X8UMA4_9FIRM</name>
<dbReference type="NCBIfam" id="TIGR00374">
    <property type="entry name" value="flippase-like domain"/>
    <property type="match status" value="1"/>
</dbReference>
<comment type="subcellular location">
    <subcellularLocation>
        <location evidence="1 6">Cell membrane</location>
        <topology evidence="1 6">Multi-pass membrane protein</topology>
    </subcellularLocation>
</comment>
<sequence>MKRKNIFNLLVLLVTAAVVVGCLFLVDTPAAIFGALRRVHPVFLWGALGCMLFYWLFESLALHLTAKRVYPGQRLSDSVSVSMIGQLFNCITPFASGGQPVQAWRLARCGMPLGEASSALLCKFIVYQTVLSVYSLITLLFRFSYFASRVSGFSVLVLVGFCVNFAVVVGLVCICFFPRAAKALGMALIRLLCKARLCKRPQEMTEKLSREIEGFTKSFRLLRRSGWILLGLVVMTVLQLTAFFAASYFVCLALGAREVSAFTVICASAFVLMVSSFVPLPGASGGAEGSFFVLFGLFFPSAGSVALAVLLWRLVTFYLPIAAGSLFWALPQRRQPKLC</sequence>
<evidence type="ECO:0000256" key="4">
    <source>
        <dbReference type="ARBA" id="ARBA00022989"/>
    </source>
</evidence>
<comment type="function">
    <text evidence="6">Catalyzes the transfer of a lysyl group from L-lysyl-tRNA(Lys) to membrane-bound phosphatidylglycerol (PG), which produces lysylphosphatidylglycerol (LPG), a major component of the bacterial membrane with a positive net charge. LPG synthesis contributes to bacterial virulence as it is involved in the resistance mechanism against cationic antimicrobial peptides (CAMP) produces by the host's immune system (defensins, cathelicidins) and by the competing microorganisms.</text>
</comment>
<comment type="catalytic activity">
    <reaction evidence="6">
        <text>L-lysyl-tRNA(Lys) + a 1,2-diacyl-sn-glycero-3-phospho-(1'-sn-glycerol) = a 1,2-diacyl-sn-glycero-3-phospho-1'-(3'-O-L-lysyl)-sn-glycerol + tRNA(Lys)</text>
        <dbReference type="Rhea" id="RHEA:10668"/>
        <dbReference type="Rhea" id="RHEA-COMP:9696"/>
        <dbReference type="Rhea" id="RHEA-COMP:9697"/>
        <dbReference type="ChEBI" id="CHEBI:64716"/>
        <dbReference type="ChEBI" id="CHEBI:75792"/>
        <dbReference type="ChEBI" id="CHEBI:78442"/>
        <dbReference type="ChEBI" id="CHEBI:78529"/>
        <dbReference type="EC" id="2.3.2.3"/>
    </reaction>
</comment>
<keyword evidence="6" id="KW-0808">Transferase</keyword>
<feature type="transmembrane region" description="Helical" evidence="6">
    <location>
        <begin position="291"/>
        <end position="309"/>
    </location>
</feature>
<proteinExistence type="inferred from homology"/>
<dbReference type="GO" id="GO:0006629">
    <property type="term" value="P:lipid metabolic process"/>
    <property type="evidence" value="ECO:0007669"/>
    <property type="project" value="UniProtKB-KW"/>
</dbReference>
<keyword evidence="3 6" id="KW-0812">Transmembrane</keyword>
<feature type="transmembrane region" description="Helical" evidence="6">
    <location>
        <begin position="153"/>
        <end position="177"/>
    </location>
</feature>
<dbReference type="EC" id="2.3.2.3" evidence="6"/>
<comment type="similarity">
    <text evidence="6">Belongs to the LPG synthase family.</text>
</comment>
<dbReference type="PRINTS" id="PR00173">
    <property type="entry name" value="EDTRNSPORT"/>
</dbReference>
<evidence type="ECO:0000256" key="6">
    <source>
        <dbReference type="RuleBase" id="RU363042"/>
    </source>
</evidence>
<evidence type="ECO:0000256" key="1">
    <source>
        <dbReference type="ARBA" id="ARBA00004651"/>
    </source>
</evidence>
<dbReference type="PANTHER" id="PTHR37693:SF1">
    <property type="entry name" value="INTEGRAL MEMBRANE PROTEIN"/>
    <property type="match status" value="1"/>
</dbReference>
<dbReference type="GO" id="GO:0050071">
    <property type="term" value="F:phosphatidylglycerol lysyltransferase activity"/>
    <property type="evidence" value="ECO:0007669"/>
    <property type="project" value="UniProtKB-EC"/>
</dbReference>
<feature type="transmembrane region" description="Helical" evidence="6">
    <location>
        <begin position="227"/>
        <end position="255"/>
    </location>
</feature>
<evidence type="ECO:0000313" key="8">
    <source>
        <dbReference type="Proteomes" id="UP000294682"/>
    </source>
</evidence>
<dbReference type="AlphaFoldDB" id="A0A9X8UMA4"/>
<feature type="transmembrane region" description="Helical" evidence="6">
    <location>
        <begin position="124"/>
        <end position="147"/>
    </location>
</feature>
<keyword evidence="6" id="KW-0046">Antibiotic resistance</keyword>
<dbReference type="Proteomes" id="UP000294682">
    <property type="component" value="Unassembled WGS sequence"/>
</dbReference>
<keyword evidence="6" id="KW-0443">Lipid metabolism</keyword>
<evidence type="ECO:0000256" key="3">
    <source>
        <dbReference type="ARBA" id="ARBA00022692"/>
    </source>
</evidence>
<keyword evidence="4 6" id="KW-1133">Transmembrane helix</keyword>
<dbReference type="RefSeq" id="WP_132083764.1">
    <property type="nucleotide sequence ID" value="NZ_SLUK01000001.1"/>
</dbReference>
<keyword evidence="5 6" id="KW-0472">Membrane</keyword>
<comment type="caution">
    <text evidence="7">The sequence shown here is derived from an EMBL/GenBank/DDBJ whole genome shotgun (WGS) entry which is preliminary data.</text>
</comment>
<evidence type="ECO:0000256" key="5">
    <source>
        <dbReference type="ARBA" id="ARBA00023136"/>
    </source>
</evidence>